<keyword evidence="2" id="KW-1185">Reference proteome</keyword>
<dbReference type="Proteomes" id="UP000240883">
    <property type="component" value="Unassembled WGS sequence"/>
</dbReference>
<gene>
    <name evidence="1" type="ORF">BS50DRAFT_641666</name>
</gene>
<evidence type="ECO:0000313" key="2">
    <source>
        <dbReference type="Proteomes" id="UP000240883"/>
    </source>
</evidence>
<proteinExistence type="predicted"/>
<evidence type="ECO:0000313" key="1">
    <source>
        <dbReference type="EMBL" id="PSN58563.1"/>
    </source>
</evidence>
<protein>
    <submittedName>
        <fullName evidence="1">Uncharacterized protein</fullName>
    </submittedName>
</protein>
<name>A0A2T2MZ95_CORCC</name>
<accession>A0A2T2MZ95</accession>
<sequence length="109" mass="11926">MSRVLLHAASPSSLARVAVLHSNDLQIGASVSEGSTTHILLSHELLFLLSLAKLPLNIASSVRLPWNTTTAFPAVYKKFSDFVVCAVASCFRFRELTDGFMLNMNLFIS</sequence>
<reference evidence="1 2" key="1">
    <citation type="journal article" date="2018" name="Front. Microbiol.">
        <title>Genome-Wide Analysis of Corynespora cassiicola Leaf Fall Disease Putative Effectors.</title>
        <authorList>
            <person name="Lopez D."/>
            <person name="Ribeiro S."/>
            <person name="Label P."/>
            <person name="Fumanal B."/>
            <person name="Venisse J.S."/>
            <person name="Kohler A."/>
            <person name="de Oliveira R.R."/>
            <person name="Labutti K."/>
            <person name="Lipzen A."/>
            <person name="Lail K."/>
            <person name="Bauer D."/>
            <person name="Ohm R.A."/>
            <person name="Barry K.W."/>
            <person name="Spatafora J."/>
            <person name="Grigoriev I.V."/>
            <person name="Martin F.M."/>
            <person name="Pujade-Renaud V."/>
        </authorList>
    </citation>
    <scope>NUCLEOTIDE SEQUENCE [LARGE SCALE GENOMIC DNA]</scope>
    <source>
        <strain evidence="1 2">Philippines</strain>
    </source>
</reference>
<organism evidence="1 2">
    <name type="scientific">Corynespora cassiicola Philippines</name>
    <dbReference type="NCBI Taxonomy" id="1448308"/>
    <lineage>
        <taxon>Eukaryota</taxon>
        <taxon>Fungi</taxon>
        <taxon>Dikarya</taxon>
        <taxon>Ascomycota</taxon>
        <taxon>Pezizomycotina</taxon>
        <taxon>Dothideomycetes</taxon>
        <taxon>Pleosporomycetidae</taxon>
        <taxon>Pleosporales</taxon>
        <taxon>Corynesporascaceae</taxon>
        <taxon>Corynespora</taxon>
    </lineage>
</organism>
<dbReference type="AlphaFoldDB" id="A0A2T2MZ95"/>
<dbReference type="EMBL" id="KZ678292">
    <property type="protein sequence ID" value="PSN58563.1"/>
    <property type="molecule type" value="Genomic_DNA"/>
</dbReference>